<dbReference type="SUPFAM" id="SSF118359">
    <property type="entry name" value="Expressed protein At2g23090/F21P24.15"/>
    <property type="match status" value="1"/>
</dbReference>
<feature type="transmembrane region" description="Helical" evidence="5">
    <location>
        <begin position="247"/>
        <end position="266"/>
    </location>
</feature>
<feature type="transmembrane region" description="Helical" evidence="5">
    <location>
        <begin position="172"/>
        <end position="193"/>
    </location>
</feature>
<feature type="transmembrane region" description="Helical" evidence="5">
    <location>
        <begin position="213"/>
        <end position="235"/>
    </location>
</feature>
<dbReference type="InterPro" id="IPR045230">
    <property type="entry name" value="MBS1/2-like"/>
</dbReference>
<keyword evidence="4" id="KW-0539">Nucleus</keyword>
<keyword evidence="5" id="KW-0812">Transmembrane</keyword>
<dbReference type="GO" id="GO:0005737">
    <property type="term" value="C:cytoplasm"/>
    <property type="evidence" value="ECO:0007669"/>
    <property type="project" value="UniProtKB-SubCell"/>
</dbReference>
<dbReference type="Proteomes" id="UP001175271">
    <property type="component" value="Unassembled WGS sequence"/>
</dbReference>
<organism evidence="6 7">
    <name type="scientific">Steinernema hermaphroditum</name>
    <dbReference type="NCBI Taxonomy" id="289476"/>
    <lineage>
        <taxon>Eukaryota</taxon>
        <taxon>Metazoa</taxon>
        <taxon>Ecdysozoa</taxon>
        <taxon>Nematoda</taxon>
        <taxon>Chromadorea</taxon>
        <taxon>Rhabditida</taxon>
        <taxon>Tylenchina</taxon>
        <taxon>Panagrolaimomorpha</taxon>
        <taxon>Strongyloidoidea</taxon>
        <taxon>Steinernematidae</taxon>
        <taxon>Steinernema</taxon>
    </lineage>
</organism>
<evidence type="ECO:0000256" key="5">
    <source>
        <dbReference type="SAM" id="Phobius"/>
    </source>
</evidence>
<feature type="transmembrane region" description="Helical" evidence="5">
    <location>
        <begin position="484"/>
        <end position="507"/>
    </location>
</feature>
<keyword evidence="3" id="KW-0963">Cytoplasm</keyword>
<keyword evidence="5" id="KW-0472">Membrane</keyword>
<dbReference type="Gene3D" id="4.10.1050.10">
    <property type="entry name" value="At2g23090-like"/>
    <property type="match status" value="1"/>
</dbReference>
<evidence type="ECO:0000313" key="6">
    <source>
        <dbReference type="EMBL" id="KAK0426587.1"/>
    </source>
</evidence>
<keyword evidence="7" id="KW-1185">Reference proteome</keyword>
<dbReference type="PANTHER" id="PTHR21213">
    <property type="entry name" value="GEO09665P1-RELATED"/>
    <property type="match status" value="1"/>
</dbReference>
<feature type="transmembrane region" description="Helical" evidence="5">
    <location>
        <begin position="78"/>
        <end position="103"/>
    </location>
</feature>
<evidence type="ECO:0000256" key="3">
    <source>
        <dbReference type="ARBA" id="ARBA00022490"/>
    </source>
</evidence>
<sequence length="672" mass="75567">MASVGAVLSVGALTVTFSLATLGLQFILFKKSLAERWSESSPLTLLLLSNIAASFVYIFVSLQWALIALGVISNHIGFVFLLPVAFAYSFTAFHDFATIGLFLQRIHFILVPTVNVKRTNKEISKGVLIASGAVSLLELVLHSSHFDASEEILRTCNSYCLDVRSAKRIFELVFYLILLPLVIVLLGATFAFLYRRFKSENQSNRETMMHSYILCLFIPKIFLKVLPGTVDLFLLVFDMKLAQFTGPYSPCVSSVIYFLTTFLYVIMQRKESRPLQPSQEQEIRLLSKAGPQPDLVDLRSQKIAFSRGLDFPNYFHRGIPHLPLVAGVPTLIFLWNIFSKVAIAKIARDSQLLALLLLGVVVSAISHIPNAVLWLLFGTGLLPNSLELQWCLLMGAMVTHCTSVFYDLCGIGLIIHRVAVFWSPLVSSKRWVKPIVWVMVVLSVLFSIILVAVDIVYTKADLHYSQECLSMNCLVQADSTNRVVFVIIKLITSVAHVGFGIAFLILIRTAELFHKTSTFHKINGFVKYLFFIRVVFEIVPFLIDCILSITIKFSLIYYVGAYSKFGWSVDALATAVLYYLMMERKTNNVSLKSFHSDKMTRGHMKMQAKEKNMKKQEALRKSQGFDHKGAAQKSLVYKCPICMTQNVHLKSYKEHFAAKHPNAPLPPELADA</sequence>
<dbReference type="AlphaFoldDB" id="A0AA39MA34"/>
<dbReference type="GO" id="GO:0005634">
    <property type="term" value="C:nucleus"/>
    <property type="evidence" value="ECO:0007669"/>
    <property type="project" value="UniProtKB-SubCell"/>
</dbReference>
<proteinExistence type="predicted"/>
<comment type="subcellular location">
    <subcellularLocation>
        <location evidence="2">Cytoplasm</location>
    </subcellularLocation>
    <subcellularLocation>
        <location evidence="1">Nucleus</location>
    </subcellularLocation>
</comment>
<dbReference type="InterPro" id="IPR026939">
    <property type="entry name" value="ZNF706/At2g23090_sf"/>
</dbReference>
<evidence type="ECO:0000256" key="1">
    <source>
        <dbReference type="ARBA" id="ARBA00004123"/>
    </source>
</evidence>
<accession>A0AA39MA34</accession>
<dbReference type="EMBL" id="JAUCMV010000001">
    <property type="protein sequence ID" value="KAK0426587.1"/>
    <property type="molecule type" value="Genomic_DNA"/>
</dbReference>
<feature type="transmembrane region" description="Helical" evidence="5">
    <location>
        <begin position="352"/>
        <end position="377"/>
    </location>
</feature>
<feature type="transmembrane region" description="Helical" evidence="5">
    <location>
        <begin position="528"/>
        <end position="559"/>
    </location>
</feature>
<name>A0AA39MA34_9BILA</name>
<feature type="transmembrane region" description="Helical" evidence="5">
    <location>
        <begin position="434"/>
        <end position="457"/>
    </location>
</feature>
<evidence type="ECO:0000313" key="7">
    <source>
        <dbReference type="Proteomes" id="UP001175271"/>
    </source>
</evidence>
<dbReference type="PANTHER" id="PTHR21213:SF0">
    <property type="entry name" value="ZINC FINGER PROTEIN 706"/>
    <property type="match status" value="1"/>
</dbReference>
<reference evidence="6" key="1">
    <citation type="submission" date="2023-06" db="EMBL/GenBank/DDBJ databases">
        <title>Genomic analysis of the entomopathogenic nematode Steinernema hermaphroditum.</title>
        <authorList>
            <person name="Schwarz E.M."/>
            <person name="Heppert J.K."/>
            <person name="Baniya A."/>
            <person name="Schwartz H.T."/>
            <person name="Tan C.-H."/>
            <person name="Antoshechkin I."/>
            <person name="Sternberg P.W."/>
            <person name="Goodrich-Blair H."/>
            <person name="Dillman A.R."/>
        </authorList>
    </citation>
    <scope>NUCLEOTIDE SEQUENCE</scope>
    <source>
        <strain evidence="6">PS9179</strain>
        <tissue evidence="6">Whole animal</tissue>
    </source>
</reference>
<protein>
    <submittedName>
        <fullName evidence="6">Uncharacterized protein</fullName>
    </submittedName>
</protein>
<feature type="transmembrane region" description="Helical" evidence="5">
    <location>
        <begin position="50"/>
        <end position="72"/>
    </location>
</feature>
<keyword evidence="5" id="KW-1133">Transmembrane helix</keyword>
<gene>
    <name evidence="6" type="ORF">QR680_009786</name>
</gene>
<evidence type="ECO:0000256" key="4">
    <source>
        <dbReference type="ARBA" id="ARBA00023242"/>
    </source>
</evidence>
<feature type="transmembrane region" description="Helical" evidence="5">
    <location>
        <begin position="397"/>
        <end position="422"/>
    </location>
</feature>
<feature type="transmembrane region" description="Helical" evidence="5">
    <location>
        <begin position="6"/>
        <end position="29"/>
    </location>
</feature>
<feature type="transmembrane region" description="Helical" evidence="5">
    <location>
        <begin position="565"/>
        <end position="582"/>
    </location>
</feature>
<comment type="caution">
    <text evidence="6">The sequence shown here is derived from an EMBL/GenBank/DDBJ whole genome shotgun (WGS) entry which is preliminary data.</text>
</comment>
<evidence type="ECO:0000256" key="2">
    <source>
        <dbReference type="ARBA" id="ARBA00004496"/>
    </source>
</evidence>